<evidence type="ECO:0000313" key="2">
    <source>
        <dbReference type="EMBL" id="KDS48878.1"/>
    </source>
</evidence>
<comment type="caution">
    <text evidence="2">The sequence shown here is derived from an EMBL/GenBank/DDBJ whole genome shotgun (WGS) entry which is preliminary data.</text>
</comment>
<accession>A0A078S0R8</accession>
<dbReference type="SUPFAM" id="SSF47336">
    <property type="entry name" value="ACP-like"/>
    <property type="match status" value="1"/>
</dbReference>
<gene>
    <name evidence="2" type="ORF">M094_2569</name>
</gene>
<name>A0A078S0R8_BACUN</name>
<protein>
    <submittedName>
        <fullName evidence="2">Putative acyl carrier protein</fullName>
    </submittedName>
</protein>
<evidence type="ECO:0000259" key="1">
    <source>
        <dbReference type="PROSITE" id="PS50075"/>
    </source>
</evidence>
<dbReference type="PATRIC" id="fig|1339349.3.peg.3679"/>
<dbReference type="EMBL" id="JNHN01000179">
    <property type="protein sequence ID" value="KDS48878.1"/>
    <property type="molecule type" value="Genomic_DNA"/>
</dbReference>
<evidence type="ECO:0000313" key="3">
    <source>
        <dbReference type="Proteomes" id="UP000028013"/>
    </source>
</evidence>
<dbReference type="Proteomes" id="UP000028013">
    <property type="component" value="Unassembled WGS sequence"/>
</dbReference>
<feature type="domain" description="Carrier" evidence="1">
    <location>
        <begin position="1"/>
        <end position="79"/>
    </location>
</feature>
<dbReference type="InterPro" id="IPR036736">
    <property type="entry name" value="ACP-like_sf"/>
</dbReference>
<dbReference type="Gene3D" id="1.10.1200.10">
    <property type="entry name" value="ACP-like"/>
    <property type="match status" value="1"/>
</dbReference>
<reference evidence="2 3" key="1">
    <citation type="submission" date="2014-04" db="EMBL/GenBank/DDBJ databases">
        <authorList>
            <person name="Sears C."/>
            <person name="Carroll K."/>
            <person name="Sack B.R."/>
            <person name="Qadri F."/>
            <person name="Myers L.L."/>
            <person name="Chung G.-T."/>
            <person name="Escheverria P."/>
            <person name="Fraser C.M."/>
            <person name="Sadzewicz L."/>
            <person name="Shefchek K.A."/>
            <person name="Tallon L."/>
            <person name="Das S.P."/>
            <person name="Daugherty S."/>
            <person name="Mongodin E.F."/>
        </authorList>
    </citation>
    <scope>NUCLEOTIDE SEQUENCE [LARGE SCALE GENOMIC DNA]</scope>
    <source>
        <strain evidence="2 3">3978 T3 ii</strain>
    </source>
</reference>
<proteinExistence type="predicted"/>
<organism evidence="2 3">
    <name type="scientific">Bacteroides uniformis str. 3978 T3 ii</name>
    <dbReference type="NCBI Taxonomy" id="1339349"/>
    <lineage>
        <taxon>Bacteria</taxon>
        <taxon>Pseudomonadati</taxon>
        <taxon>Bacteroidota</taxon>
        <taxon>Bacteroidia</taxon>
        <taxon>Bacteroidales</taxon>
        <taxon>Bacteroidaceae</taxon>
        <taxon>Bacteroides</taxon>
    </lineage>
</organism>
<dbReference type="InterPro" id="IPR009081">
    <property type="entry name" value="PP-bd_ACP"/>
</dbReference>
<sequence length="79" mass="9216">MEKKEIIEKLQEIFRDVFDNEEIEISNNTVAEDIDEWDSLAHVQLIKEIEVVFDIKLTSKEILSWDNVGEMVDAIHATL</sequence>
<dbReference type="Pfam" id="PF00550">
    <property type="entry name" value="PP-binding"/>
    <property type="match status" value="1"/>
</dbReference>
<dbReference type="PROSITE" id="PS50075">
    <property type="entry name" value="CARRIER"/>
    <property type="match status" value="1"/>
</dbReference>
<dbReference type="AlphaFoldDB" id="A0A078S0R8"/>
<dbReference type="RefSeq" id="WP_035448653.1">
    <property type="nucleotide sequence ID" value="NZ_JNHN01000179.1"/>
</dbReference>